<evidence type="ECO:0000313" key="3">
    <source>
        <dbReference type="Proteomes" id="UP001162031"/>
    </source>
</evidence>
<evidence type="ECO:0000256" key="1">
    <source>
        <dbReference type="SAM" id="SignalP"/>
    </source>
</evidence>
<sequence length="875" mass="98215">MHPFAIALWATLPLTGAYDALTAATLKQAAADSPPQGSPLAGDPIDIREHERLLRSAETAFNNTEERVAVPGLEMAAYQLEKASTKTAKSLWTKTWAVLKTIVPGSHKQMQFGKDALTSLKNMDKNAVKVKNGVHYVVVHSEKVRLRERLMEQHKLDGMVEAYATIKDGHYSDFAKDLARKLREEQFLKWWNEGKSPFQVVPVLKIGPDGMLAQKLKMLEGFIAFRNHRVLNNDEFLLGTLVKGLKGEDKLASLIGIAKTNRDANSAAEKLERLLMDEWHGRGVKPLKLLEQLGMDKSVDDLFSSKLDTVVKYVAEFNTKNTGAEFSLLAHSRDRYKDKAVVNALITARQESTSASTKAIAKRWQSESLKDWYNHGKAIDEVVEELIVGQEKAFTLRIEACEEYIGLCKPGTSDGNTLLKTLVSLFGSEDKLASFIGQMRTRSDETSGAKKLERLLMDEWHGRGVKPLKLLELLGMDKSVDDLFSSKLDTVVKYVAEFNTKNTGAEFSLLAHSRDRYKDKAVVNALIDARQESTSASTKAIAKRWQSESLKDWYNHGKAIDEVVEELIVGQEKAFTLRIEACEEYIGLCKPGTSDDNTLLKTLVSLFGSEDKLASFIGQIKTRSDETSGAKKLERLLMDEWHGRGVKPLKLLELLGMDKSVDDLFSSKLDTVVKYVAEFNTKNTGAEFSLLAHSRDRYKDKAVVNALIDARQEHRGGPTADIAEQWQKELLKSWLSEDKSIEAVLGVLQRRDDQVVPRSAEKKLETLKIYIQLFNTKNHRHGTGSFPELRGDAAIAIMLWEAMAEVTLTTHAFNAYKTELFAKWRGLNLTTTDVRKMFSNVGESNVAYVDSIASHYETFSFYENSRRSKVGKWHP</sequence>
<evidence type="ECO:0008006" key="4">
    <source>
        <dbReference type="Google" id="ProtNLM"/>
    </source>
</evidence>
<dbReference type="Proteomes" id="UP001162031">
    <property type="component" value="Unassembled WGS sequence"/>
</dbReference>
<organism evidence="2 3">
    <name type="scientific">Hyaloperonospora brassicae</name>
    <name type="common">Brassica downy mildew</name>
    <name type="synonym">Peronospora brassicae</name>
    <dbReference type="NCBI Taxonomy" id="162125"/>
    <lineage>
        <taxon>Eukaryota</taxon>
        <taxon>Sar</taxon>
        <taxon>Stramenopiles</taxon>
        <taxon>Oomycota</taxon>
        <taxon>Peronosporomycetes</taxon>
        <taxon>Peronosporales</taxon>
        <taxon>Peronosporaceae</taxon>
        <taxon>Hyaloperonospora</taxon>
    </lineage>
</organism>
<reference evidence="2" key="1">
    <citation type="submission" date="2022-12" db="EMBL/GenBank/DDBJ databases">
        <authorList>
            <person name="Webb A."/>
        </authorList>
    </citation>
    <scope>NUCLEOTIDE SEQUENCE</scope>
    <source>
        <strain evidence="2">Hp1</strain>
    </source>
</reference>
<accession>A0AAV0V5W2</accession>
<feature type="signal peptide" evidence="1">
    <location>
        <begin position="1"/>
        <end position="17"/>
    </location>
</feature>
<protein>
    <recommendedName>
        <fullName evidence="4">RxLR effector candidate protein</fullName>
    </recommendedName>
</protein>
<name>A0AAV0V5W2_HYABA</name>
<gene>
    <name evidence="2" type="ORF">HBR001_LOCUS8836</name>
</gene>
<evidence type="ECO:0000313" key="2">
    <source>
        <dbReference type="EMBL" id="CAI5742149.1"/>
    </source>
</evidence>
<proteinExistence type="predicted"/>
<keyword evidence="1" id="KW-0732">Signal</keyword>
<dbReference type="EMBL" id="CANTFL010001463">
    <property type="protein sequence ID" value="CAI5742149.1"/>
    <property type="molecule type" value="Genomic_DNA"/>
</dbReference>
<feature type="chain" id="PRO_5043740405" description="RxLR effector candidate protein" evidence="1">
    <location>
        <begin position="18"/>
        <end position="875"/>
    </location>
</feature>
<keyword evidence="3" id="KW-1185">Reference proteome</keyword>
<comment type="caution">
    <text evidence="2">The sequence shown here is derived from an EMBL/GenBank/DDBJ whole genome shotgun (WGS) entry which is preliminary data.</text>
</comment>
<dbReference type="AlphaFoldDB" id="A0AAV0V5W2"/>